<dbReference type="EMBL" id="PVLV01000307">
    <property type="protein sequence ID" value="PRH77509.1"/>
    <property type="molecule type" value="Genomic_DNA"/>
</dbReference>
<dbReference type="Proteomes" id="UP000239322">
    <property type="component" value="Unassembled WGS sequence"/>
</dbReference>
<gene>
    <name evidence="2" type="ORF">C6N75_19925</name>
</gene>
<evidence type="ECO:0000256" key="1">
    <source>
        <dbReference type="SAM" id="MobiDB-lite"/>
    </source>
</evidence>
<dbReference type="OrthoDB" id="3872177at2"/>
<comment type="caution">
    <text evidence="2">The sequence shown here is derived from an EMBL/GenBank/DDBJ whole genome shotgun (WGS) entry which is preliminary data.</text>
</comment>
<keyword evidence="3" id="KW-1185">Reference proteome</keyword>
<dbReference type="RefSeq" id="WP_105870276.1">
    <property type="nucleotide sequence ID" value="NZ_PVLV01000307.1"/>
</dbReference>
<organism evidence="2 3">
    <name type="scientific">Streptomyces solincola</name>
    <dbReference type="NCBI Taxonomy" id="2100817"/>
    <lineage>
        <taxon>Bacteria</taxon>
        <taxon>Bacillati</taxon>
        <taxon>Actinomycetota</taxon>
        <taxon>Actinomycetes</taxon>
        <taxon>Kitasatosporales</taxon>
        <taxon>Streptomycetaceae</taxon>
        <taxon>Streptomyces</taxon>
    </lineage>
</organism>
<protein>
    <submittedName>
        <fullName evidence="2">Uncharacterized protein</fullName>
    </submittedName>
</protein>
<proteinExistence type="predicted"/>
<evidence type="ECO:0000313" key="3">
    <source>
        <dbReference type="Proteomes" id="UP000239322"/>
    </source>
</evidence>
<dbReference type="AlphaFoldDB" id="A0A2S9PSW1"/>
<feature type="region of interest" description="Disordered" evidence="1">
    <location>
        <begin position="193"/>
        <end position="215"/>
    </location>
</feature>
<reference evidence="2 3" key="1">
    <citation type="submission" date="2018-03" db="EMBL/GenBank/DDBJ databases">
        <title>Novel Streptomyces sp. from soil.</title>
        <authorList>
            <person name="Tan G.Y.A."/>
            <person name="Lee Z.Y."/>
        </authorList>
    </citation>
    <scope>NUCLEOTIDE SEQUENCE [LARGE SCALE GENOMIC DNA]</scope>
    <source>
        <strain evidence="2 3">ST5x</strain>
    </source>
</reference>
<sequence length="215" mass="23221">MSGGEPDLAASQEVLTAIARGIDLAHSELKDLGTLGQASVGRGFSGLALSALELGHGGLAAEFGTFCERWEWGVRALSLSGSLLAHSLGLSAGSFAEQEQYVEDTIKIGVHSIRGNPHLSEEEVTRMSWRTVRDQSPTDGADWSAESMREAEAEVVQTWRNTAYDVEDSLLDSMEHSGTVDPRLRAELDGELKETLAPDQATVEQAEQPRWGEGR</sequence>
<name>A0A2S9PSW1_9ACTN</name>
<evidence type="ECO:0000313" key="2">
    <source>
        <dbReference type="EMBL" id="PRH77509.1"/>
    </source>
</evidence>
<accession>A0A2S9PSW1</accession>